<dbReference type="EMBL" id="JAMGBB010000001">
    <property type="protein sequence ID" value="MCL6741427.1"/>
    <property type="molecule type" value="Genomic_DNA"/>
</dbReference>
<protein>
    <submittedName>
        <fullName evidence="4">GNAT family N-acetyltransferase</fullName>
    </submittedName>
</protein>
<reference evidence="4" key="1">
    <citation type="submission" date="2022-05" db="EMBL/GenBank/DDBJ databases">
        <authorList>
            <person name="Jo J.-H."/>
            <person name="Im W.-T."/>
        </authorList>
    </citation>
    <scope>NUCLEOTIDE SEQUENCE</scope>
    <source>
        <strain evidence="4">RB56-2</strain>
    </source>
</reference>
<dbReference type="SUPFAM" id="SSF55729">
    <property type="entry name" value="Acyl-CoA N-acyltransferases (Nat)"/>
    <property type="match status" value="1"/>
</dbReference>
<sequence length="140" mass="15753">MNQEKLTIASRQVSPDQIGELEDRFYEFNAARTGHRDYAQLAFVAEAAGAAVGTIAGFTWGGYCELRQLWIDEDHRSKGLGRRLITTAIEEARSRGCVAIYLATYSFQAPGFYKRFGFEPVVEIENRPVGHSDFIMRLAL</sequence>
<keyword evidence="1" id="KW-0808">Transferase</keyword>
<dbReference type="PANTHER" id="PTHR43877">
    <property type="entry name" value="AMINOALKYLPHOSPHONATE N-ACETYLTRANSFERASE-RELATED-RELATED"/>
    <property type="match status" value="1"/>
</dbReference>
<evidence type="ECO:0000313" key="5">
    <source>
        <dbReference type="Proteomes" id="UP001165383"/>
    </source>
</evidence>
<dbReference type="Gene3D" id="3.40.630.30">
    <property type="match status" value="1"/>
</dbReference>
<dbReference type="CDD" id="cd04301">
    <property type="entry name" value="NAT_SF"/>
    <property type="match status" value="1"/>
</dbReference>
<proteinExistence type="predicted"/>
<evidence type="ECO:0000256" key="1">
    <source>
        <dbReference type="ARBA" id="ARBA00022679"/>
    </source>
</evidence>
<dbReference type="InterPro" id="IPR016181">
    <property type="entry name" value="Acyl_CoA_acyltransferase"/>
</dbReference>
<organism evidence="4 5">
    <name type="scientific">Sphingomonas brevis</name>
    <dbReference type="NCBI Taxonomy" id="2908206"/>
    <lineage>
        <taxon>Bacteria</taxon>
        <taxon>Pseudomonadati</taxon>
        <taxon>Pseudomonadota</taxon>
        <taxon>Alphaproteobacteria</taxon>
        <taxon>Sphingomonadales</taxon>
        <taxon>Sphingomonadaceae</taxon>
        <taxon>Sphingomonas</taxon>
    </lineage>
</organism>
<dbReference type="RefSeq" id="WP_249915811.1">
    <property type="nucleotide sequence ID" value="NZ_JAMGBB010000001.1"/>
</dbReference>
<evidence type="ECO:0000313" key="4">
    <source>
        <dbReference type="EMBL" id="MCL6741427.1"/>
    </source>
</evidence>
<dbReference type="Pfam" id="PF00583">
    <property type="entry name" value="Acetyltransf_1"/>
    <property type="match status" value="1"/>
</dbReference>
<dbReference type="PROSITE" id="PS51186">
    <property type="entry name" value="GNAT"/>
    <property type="match status" value="1"/>
</dbReference>
<evidence type="ECO:0000256" key="2">
    <source>
        <dbReference type="ARBA" id="ARBA00023315"/>
    </source>
</evidence>
<keyword evidence="2" id="KW-0012">Acyltransferase</keyword>
<dbReference type="Proteomes" id="UP001165383">
    <property type="component" value="Unassembled WGS sequence"/>
</dbReference>
<dbReference type="InterPro" id="IPR050832">
    <property type="entry name" value="Bact_Acetyltransf"/>
</dbReference>
<accession>A0ABT0SBC2</accession>
<name>A0ABT0SBC2_9SPHN</name>
<feature type="domain" description="N-acetyltransferase" evidence="3">
    <location>
        <begin position="1"/>
        <end position="140"/>
    </location>
</feature>
<gene>
    <name evidence="4" type="ORF">LZ518_09820</name>
</gene>
<comment type="caution">
    <text evidence="4">The sequence shown here is derived from an EMBL/GenBank/DDBJ whole genome shotgun (WGS) entry which is preliminary data.</text>
</comment>
<dbReference type="InterPro" id="IPR000182">
    <property type="entry name" value="GNAT_dom"/>
</dbReference>
<keyword evidence="5" id="KW-1185">Reference proteome</keyword>
<evidence type="ECO:0000259" key="3">
    <source>
        <dbReference type="PROSITE" id="PS51186"/>
    </source>
</evidence>